<dbReference type="InterPro" id="IPR003406">
    <property type="entry name" value="Glyco_trans_14"/>
</dbReference>
<sequence>MRHHALVVVRDRPPWKKFKLSCYSEESCYPEEHYFATLATVTDSGCFPIHFAGHGRAFTVHRLGDGLKGKHYNEKTGLGRALVKHHKEMIQPSKEKGRFYRSLHNKVLESFTDVNDIDSIIQQSEESEFLSVANDPPSLPMSLSPWSPEMTEEEIDVNERRAFLIWRQSLARLEENGKLVLTPFENNLDIWRQLWRVVELSDLLVMVVDARNPLFYRCPDREAYSQEID</sequence>
<keyword evidence="4" id="KW-0808">Transferase</keyword>
<evidence type="ECO:0000313" key="10">
    <source>
        <dbReference type="EMBL" id="KAK4792982.1"/>
    </source>
</evidence>
<organism evidence="10 11">
    <name type="scientific">Trapa natans</name>
    <name type="common">Water chestnut</name>
    <dbReference type="NCBI Taxonomy" id="22666"/>
    <lineage>
        <taxon>Eukaryota</taxon>
        <taxon>Viridiplantae</taxon>
        <taxon>Streptophyta</taxon>
        <taxon>Embryophyta</taxon>
        <taxon>Tracheophyta</taxon>
        <taxon>Spermatophyta</taxon>
        <taxon>Magnoliopsida</taxon>
        <taxon>eudicotyledons</taxon>
        <taxon>Gunneridae</taxon>
        <taxon>Pentapetalae</taxon>
        <taxon>rosids</taxon>
        <taxon>malvids</taxon>
        <taxon>Myrtales</taxon>
        <taxon>Lythraceae</taxon>
        <taxon>Trapa</taxon>
    </lineage>
</organism>
<keyword evidence="2" id="KW-0963">Cytoplasm</keyword>
<dbReference type="GO" id="GO:0016757">
    <property type="term" value="F:glycosyltransferase activity"/>
    <property type="evidence" value="ECO:0007669"/>
    <property type="project" value="UniProtKB-KW"/>
</dbReference>
<evidence type="ECO:0000256" key="7">
    <source>
        <dbReference type="ARBA" id="ARBA00023134"/>
    </source>
</evidence>
<evidence type="ECO:0000313" key="11">
    <source>
        <dbReference type="Proteomes" id="UP001346149"/>
    </source>
</evidence>
<evidence type="ECO:0000256" key="9">
    <source>
        <dbReference type="ARBA" id="ARBA00023180"/>
    </source>
</evidence>
<dbReference type="EMBL" id="JAXQNO010000008">
    <property type="protein sequence ID" value="KAK4792982.1"/>
    <property type="molecule type" value="Genomic_DNA"/>
</dbReference>
<evidence type="ECO:0000256" key="5">
    <source>
        <dbReference type="ARBA" id="ARBA00022741"/>
    </source>
</evidence>
<reference evidence="10 11" key="1">
    <citation type="journal article" date="2023" name="Hortic Res">
        <title>Pangenome of water caltrop reveals structural variations and asymmetric subgenome divergence after allopolyploidization.</title>
        <authorList>
            <person name="Zhang X."/>
            <person name="Chen Y."/>
            <person name="Wang L."/>
            <person name="Yuan Y."/>
            <person name="Fang M."/>
            <person name="Shi L."/>
            <person name="Lu R."/>
            <person name="Comes H.P."/>
            <person name="Ma Y."/>
            <person name="Chen Y."/>
            <person name="Huang G."/>
            <person name="Zhou Y."/>
            <person name="Zheng Z."/>
            <person name="Qiu Y."/>
        </authorList>
    </citation>
    <scope>NUCLEOTIDE SEQUENCE [LARGE SCALE GENOMIC DNA]</scope>
    <source>
        <strain evidence="10">F231</strain>
    </source>
</reference>
<evidence type="ECO:0000256" key="2">
    <source>
        <dbReference type="ARBA" id="ARBA00022490"/>
    </source>
</evidence>
<keyword evidence="7" id="KW-0342">GTP-binding</keyword>
<dbReference type="GO" id="GO:0005829">
    <property type="term" value="C:cytosol"/>
    <property type="evidence" value="ECO:0007669"/>
    <property type="project" value="TreeGrafter"/>
</dbReference>
<dbReference type="AlphaFoldDB" id="A0AAN7M717"/>
<comment type="caution">
    <text evidence="10">The sequence shown here is derived from an EMBL/GenBank/DDBJ whole genome shotgun (WGS) entry which is preliminary data.</text>
</comment>
<keyword evidence="6" id="KW-0378">Hydrolase</keyword>
<keyword evidence="11" id="KW-1185">Reference proteome</keyword>
<proteinExistence type="predicted"/>
<keyword evidence="5" id="KW-0547">Nucleotide-binding</keyword>
<dbReference type="PANTHER" id="PTHR45709:SF2">
    <property type="entry name" value="LARGE SUBUNIT GTPASE 1 HOMOLOG"/>
    <property type="match status" value="1"/>
</dbReference>
<dbReference type="GO" id="GO:0016020">
    <property type="term" value="C:membrane"/>
    <property type="evidence" value="ECO:0007669"/>
    <property type="project" value="UniProtKB-SubCell"/>
</dbReference>
<dbReference type="GO" id="GO:0003924">
    <property type="term" value="F:GTPase activity"/>
    <property type="evidence" value="ECO:0007669"/>
    <property type="project" value="InterPro"/>
</dbReference>
<dbReference type="Pfam" id="PF02485">
    <property type="entry name" value="Branch"/>
    <property type="match status" value="1"/>
</dbReference>
<dbReference type="InterPro" id="IPR043358">
    <property type="entry name" value="GNL1-like"/>
</dbReference>
<protein>
    <submittedName>
        <fullName evidence="10">Uncharacterized protein</fullName>
    </submittedName>
</protein>
<keyword evidence="9" id="KW-0325">Glycoprotein</keyword>
<dbReference type="PANTHER" id="PTHR45709">
    <property type="entry name" value="LARGE SUBUNIT GTPASE 1 HOMOLOG-RELATED"/>
    <property type="match status" value="1"/>
</dbReference>
<dbReference type="GO" id="GO:0005525">
    <property type="term" value="F:GTP binding"/>
    <property type="evidence" value="ECO:0007669"/>
    <property type="project" value="UniProtKB-KW"/>
</dbReference>
<evidence type="ECO:0000256" key="4">
    <source>
        <dbReference type="ARBA" id="ARBA00022679"/>
    </source>
</evidence>
<evidence type="ECO:0000256" key="8">
    <source>
        <dbReference type="ARBA" id="ARBA00023136"/>
    </source>
</evidence>
<keyword evidence="3" id="KW-0328">Glycosyltransferase</keyword>
<evidence type="ECO:0000256" key="1">
    <source>
        <dbReference type="ARBA" id="ARBA00004606"/>
    </source>
</evidence>
<dbReference type="Proteomes" id="UP001346149">
    <property type="component" value="Unassembled WGS sequence"/>
</dbReference>
<evidence type="ECO:0000256" key="3">
    <source>
        <dbReference type="ARBA" id="ARBA00022676"/>
    </source>
</evidence>
<keyword evidence="8" id="KW-0472">Membrane</keyword>
<name>A0AAN7M717_TRANT</name>
<gene>
    <name evidence="10" type="ORF">SAY86_023417</name>
</gene>
<accession>A0AAN7M717</accession>
<evidence type="ECO:0000256" key="6">
    <source>
        <dbReference type="ARBA" id="ARBA00022801"/>
    </source>
</evidence>
<comment type="subcellular location">
    <subcellularLocation>
        <location evidence="1">Membrane</location>
        <topology evidence="1">Single-pass type II membrane protein</topology>
    </subcellularLocation>
</comment>